<dbReference type="OrthoDB" id="10007757at2759"/>
<name>A0A2R6NLJ4_9APHY</name>
<feature type="chain" id="PRO_5015334175" evidence="1">
    <location>
        <begin position="23"/>
        <end position="249"/>
    </location>
</feature>
<protein>
    <submittedName>
        <fullName evidence="2">Uncharacterized protein</fullName>
    </submittedName>
</protein>
<dbReference type="EMBL" id="MLYV02001095">
    <property type="protein sequence ID" value="PSR73247.1"/>
    <property type="molecule type" value="Genomic_DNA"/>
</dbReference>
<organism evidence="2 3">
    <name type="scientific">Hermanssonia centrifuga</name>
    <dbReference type="NCBI Taxonomy" id="98765"/>
    <lineage>
        <taxon>Eukaryota</taxon>
        <taxon>Fungi</taxon>
        <taxon>Dikarya</taxon>
        <taxon>Basidiomycota</taxon>
        <taxon>Agaricomycotina</taxon>
        <taxon>Agaricomycetes</taxon>
        <taxon>Polyporales</taxon>
        <taxon>Meruliaceae</taxon>
        <taxon>Hermanssonia</taxon>
    </lineage>
</organism>
<comment type="caution">
    <text evidence="2">The sequence shown here is derived from an EMBL/GenBank/DDBJ whole genome shotgun (WGS) entry which is preliminary data.</text>
</comment>
<sequence length="249" mass="26583">MTARQVPLVSLFLSLFLSLISGTYHVSATSTPPSKDLNIPTVVDLRIEGQNRTIFSGPIRTRGHNVTSASGVTLHCDGTNNHTNPTPGPTCTSALDDASKQAGFSWDGELFTEFDDFLITRIARSEQTATEFWGILVDFQFTPVGGCQQQVKHGDKVLFAFNAFNKTHFLSLAGPKAAAVNSSTTFAVTDGASGEKIANATVVTLRGGPVGITNADGEVSLEFGKTGIHVVKAFREDSIRSNHVKLVVT</sequence>
<proteinExistence type="predicted"/>
<evidence type="ECO:0000313" key="2">
    <source>
        <dbReference type="EMBL" id="PSR73247.1"/>
    </source>
</evidence>
<gene>
    <name evidence="2" type="ORF">PHLCEN_2v10907</name>
</gene>
<feature type="signal peptide" evidence="1">
    <location>
        <begin position="1"/>
        <end position="22"/>
    </location>
</feature>
<dbReference type="AlphaFoldDB" id="A0A2R6NLJ4"/>
<reference evidence="2 3" key="1">
    <citation type="submission" date="2018-02" db="EMBL/GenBank/DDBJ databases">
        <title>Genome sequence of the basidiomycete white-rot fungus Phlebia centrifuga.</title>
        <authorList>
            <person name="Granchi Z."/>
            <person name="Peng M."/>
            <person name="de Vries R.P."/>
            <person name="Hilden K."/>
            <person name="Makela M.R."/>
            <person name="Grigoriev I."/>
            <person name="Riley R."/>
        </authorList>
    </citation>
    <scope>NUCLEOTIDE SEQUENCE [LARGE SCALE GENOMIC DNA]</scope>
    <source>
        <strain evidence="2 3">FBCC195</strain>
    </source>
</reference>
<keyword evidence="3" id="KW-1185">Reference proteome</keyword>
<keyword evidence="1" id="KW-0732">Signal</keyword>
<accession>A0A2R6NLJ4</accession>
<dbReference type="Proteomes" id="UP000186601">
    <property type="component" value="Unassembled WGS sequence"/>
</dbReference>
<evidence type="ECO:0000313" key="3">
    <source>
        <dbReference type="Proteomes" id="UP000186601"/>
    </source>
</evidence>
<evidence type="ECO:0000256" key="1">
    <source>
        <dbReference type="SAM" id="SignalP"/>
    </source>
</evidence>